<dbReference type="Proteomes" id="UP000248783">
    <property type="component" value="Unassembled WGS sequence"/>
</dbReference>
<organism evidence="1 2">
    <name type="scientific">Xylanimonas oleitrophica</name>
    <dbReference type="NCBI Taxonomy" id="2607479"/>
    <lineage>
        <taxon>Bacteria</taxon>
        <taxon>Bacillati</taxon>
        <taxon>Actinomycetota</taxon>
        <taxon>Actinomycetes</taxon>
        <taxon>Micrococcales</taxon>
        <taxon>Promicromonosporaceae</taxon>
        <taxon>Xylanimonas</taxon>
    </lineage>
</organism>
<evidence type="ECO:0000313" key="1">
    <source>
        <dbReference type="EMBL" id="PZR55105.1"/>
    </source>
</evidence>
<protein>
    <submittedName>
        <fullName evidence="1">Uncharacterized protein</fullName>
    </submittedName>
</protein>
<reference evidence="1 2" key="1">
    <citation type="submission" date="2018-06" db="EMBL/GenBank/DDBJ databases">
        <title>Whole genome sequencing of a novel hydrocarbon degrading bacterial strain, PW21 isolated from oil contaminated produced water sample.</title>
        <authorList>
            <person name="Nagkirti P."/>
            <person name="Shaikh A."/>
            <person name="Gowdaman V."/>
            <person name="Engineer A.E."/>
            <person name="Dagar S."/>
            <person name="Dhakephalkar P.K."/>
        </authorList>
    </citation>
    <scope>NUCLEOTIDE SEQUENCE [LARGE SCALE GENOMIC DNA]</scope>
    <source>
        <strain evidence="1 2">PW21</strain>
    </source>
</reference>
<keyword evidence="2" id="KW-1185">Reference proteome</keyword>
<accession>A0A2W5X3W1</accession>
<sequence length="278" mass="28473">MRGDLHLSALLARLGLFSGPLPRPPAAAAAAAAVPDDVARGLEGASPAARRSVLDPLGLRAAGERARSAGRSPAVLPHLDGARPVPARQVDETTCGSAVLTMLALAADPRLALEVARDPGPRFAALQHRVLRRTSVAGPVPWPRRYGTPPWAAARVARFGPRDRSVRYTHRVVGRGASGRAVLCAAVAAAAAGVPVPLYSGGSLRQGWQAAVPRHVVLLVGVDAGTGALRLYEPSSGTVHGVPAGVFLAPASAAPGARAALTVALGGWPHVVWALLPR</sequence>
<proteinExistence type="predicted"/>
<gene>
    <name evidence="1" type="ORF">DNL40_01600</name>
</gene>
<dbReference type="AlphaFoldDB" id="A0A2W5X3W1"/>
<dbReference type="RefSeq" id="WP_111249469.1">
    <property type="nucleotide sequence ID" value="NZ_QKWH01000001.1"/>
</dbReference>
<evidence type="ECO:0000313" key="2">
    <source>
        <dbReference type="Proteomes" id="UP000248783"/>
    </source>
</evidence>
<dbReference type="EMBL" id="QKWH01000001">
    <property type="protein sequence ID" value="PZR55105.1"/>
    <property type="molecule type" value="Genomic_DNA"/>
</dbReference>
<name>A0A2W5X3W1_9MICO</name>
<comment type="caution">
    <text evidence="1">The sequence shown here is derived from an EMBL/GenBank/DDBJ whole genome shotgun (WGS) entry which is preliminary data.</text>
</comment>